<protein>
    <submittedName>
        <fullName evidence="1">Uncharacterized protein</fullName>
    </submittedName>
</protein>
<proteinExistence type="predicted"/>
<evidence type="ECO:0000313" key="1">
    <source>
        <dbReference type="EMBL" id="KPJ07509.1"/>
    </source>
</evidence>
<evidence type="ECO:0000313" key="2">
    <source>
        <dbReference type="Proteomes" id="UP000053240"/>
    </source>
</evidence>
<dbReference type="AlphaFoldDB" id="A0A0N0PAN5"/>
<dbReference type="InParanoid" id="A0A0N0PAN5"/>
<organism evidence="1 2">
    <name type="scientific">Papilio machaon</name>
    <name type="common">Old World swallowtail butterfly</name>
    <dbReference type="NCBI Taxonomy" id="76193"/>
    <lineage>
        <taxon>Eukaryota</taxon>
        <taxon>Metazoa</taxon>
        <taxon>Ecdysozoa</taxon>
        <taxon>Arthropoda</taxon>
        <taxon>Hexapoda</taxon>
        <taxon>Insecta</taxon>
        <taxon>Pterygota</taxon>
        <taxon>Neoptera</taxon>
        <taxon>Endopterygota</taxon>
        <taxon>Lepidoptera</taxon>
        <taxon>Glossata</taxon>
        <taxon>Ditrysia</taxon>
        <taxon>Papilionoidea</taxon>
        <taxon>Papilionidae</taxon>
        <taxon>Papilioninae</taxon>
        <taxon>Papilio</taxon>
    </lineage>
</organism>
<sequence length="74" mass="7993">MSYLPLANHWDVAMGTVTALHCTTLHWAAGGGRRAAGKARRAARGHYIRPRGRKARAHCASASHCAATPQSFLR</sequence>
<reference evidence="1 2" key="1">
    <citation type="journal article" date="2015" name="Nat. Commun.">
        <title>Outbred genome sequencing and CRISPR/Cas9 gene editing in butterflies.</title>
        <authorList>
            <person name="Li X."/>
            <person name="Fan D."/>
            <person name="Zhang W."/>
            <person name="Liu G."/>
            <person name="Zhang L."/>
            <person name="Zhao L."/>
            <person name="Fang X."/>
            <person name="Chen L."/>
            <person name="Dong Y."/>
            <person name="Chen Y."/>
            <person name="Ding Y."/>
            <person name="Zhao R."/>
            <person name="Feng M."/>
            <person name="Zhu Y."/>
            <person name="Feng Y."/>
            <person name="Jiang X."/>
            <person name="Zhu D."/>
            <person name="Xiang H."/>
            <person name="Feng X."/>
            <person name="Li S."/>
            <person name="Wang J."/>
            <person name="Zhang G."/>
            <person name="Kronforst M.R."/>
            <person name="Wang W."/>
        </authorList>
    </citation>
    <scope>NUCLEOTIDE SEQUENCE [LARGE SCALE GENOMIC DNA]</scope>
    <source>
        <strain evidence="1">Ya'a_city_454_Pm</strain>
        <tissue evidence="1">Whole body</tissue>
    </source>
</reference>
<accession>A0A0N0PAN5</accession>
<keyword evidence="2" id="KW-1185">Reference proteome</keyword>
<name>A0A0N0PAN5_PAPMA</name>
<gene>
    <name evidence="1" type="ORF">RR48_02879</name>
</gene>
<dbReference type="Proteomes" id="UP000053240">
    <property type="component" value="Unassembled WGS sequence"/>
</dbReference>
<dbReference type="EMBL" id="KQ461184">
    <property type="protein sequence ID" value="KPJ07509.1"/>
    <property type="molecule type" value="Genomic_DNA"/>
</dbReference>